<dbReference type="PROSITE" id="PS50943">
    <property type="entry name" value="HTH_CROC1"/>
    <property type="match status" value="1"/>
</dbReference>
<dbReference type="InterPro" id="IPR001387">
    <property type="entry name" value="Cro/C1-type_HTH"/>
</dbReference>
<feature type="domain" description="HTH cro/C1-type" evidence="1">
    <location>
        <begin position="6"/>
        <end position="60"/>
    </location>
</feature>
<dbReference type="CDD" id="cd00093">
    <property type="entry name" value="HTH_XRE"/>
    <property type="match status" value="1"/>
</dbReference>
<dbReference type="SMART" id="SM00530">
    <property type="entry name" value="HTH_XRE"/>
    <property type="match status" value="1"/>
</dbReference>
<accession>A0A5D4SA73</accession>
<protein>
    <submittedName>
        <fullName evidence="2">Helix-turn-helix transcriptional regulator</fullName>
    </submittedName>
</protein>
<sequence length="81" mass="9061">MEKSALKQFRNDAGLKISDAADQLEIPMGYLSLIETGKRSVTPERAKQIADLYGKKVSEIFLPSRYSVREVEQATQISESV</sequence>
<evidence type="ECO:0000313" key="3">
    <source>
        <dbReference type="Proteomes" id="UP000322524"/>
    </source>
</evidence>
<dbReference type="EMBL" id="VTEV01000015">
    <property type="protein sequence ID" value="TYS60535.1"/>
    <property type="molecule type" value="Genomic_DNA"/>
</dbReference>
<proteinExistence type="predicted"/>
<dbReference type="Gene3D" id="1.10.260.40">
    <property type="entry name" value="lambda repressor-like DNA-binding domains"/>
    <property type="match status" value="1"/>
</dbReference>
<comment type="caution">
    <text evidence="2">The sequence shown here is derived from an EMBL/GenBank/DDBJ whole genome shotgun (WGS) entry which is preliminary data.</text>
</comment>
<dbReference type="AlphaFoldDB" id="A0A5D4SA73"/>
<name>A0A5D4SA73_9BACI</name>
<gene>
    <name evidence="2" type="ORF">FZC76_21885</name>
</gene>
<organism evidence="2 3">
    <name type="scientific">Sutcliffiella horikoshii</name>
    <dbReference type="NCBI Taxonomy" id="79883"/>
    <lineage>
        <taxon>Bacteria</taxon>
        <taxon>Bacillati</taxon>
        <taxon>Bacillota</taxon>
        <taxon>Bacilli</taxon>
        <taxon>Bacillales</taxon>
        <taxon>Bacillaceae</taxon>
        <taxon>Sutcliffiella</taxon>
    </lineage>
</organism>
<dbReference type="OrthoDB" id="2883494at2"/>
<dbReference type="Proteomes" id="UP000322524">
    <property type="component" value="Unassembled WGS sequence"/>
</dbReference>
<evidence type="ECO:0000259" key="1">
    <source>
        <dbReference type="PROSITE" id="PS50943"/>
    </source>
</evidence>
<dbReference type="InterPro" id="IPR010982">
    <property type="entry name" value="Lambda_DNA-bd_dom_sf"/>
</dbReference>
<evidence type="ECO:0000313" key="2">
    <source>
        <dbReference type="EMBL" id="TYS60535.1"/>
    </source>
</evidence>
<dbReference type="SUPFAM" id="SSF47413">
    <property type="entry name" value="lambda repressor-like DNA-binding domains"/>
    <property type="match status" value="1"/>
</dbReference>
<dbReference type="Pfam" id="PF01381">
    <property type="entry name" value="HTH_3"/>
    <property type="match status" value="1"/>
</dbReference>
<dbReference type="GO" id="GO:0003677">
    <property type="term" value="F:DNA binding"/>
    <property type="evidence" value="ECO:0007669"/>
    <property type="project" value="InterPro"/>
</dbReference>
<reference evidence="2 3" key="1">
    <citation type="submission" date="2019-08" db="EMBL/GenBank/DDBJ databases">
        <title>Bacillus genomes from the desert of Cuatro Cienegas, Coahuila.</title>
        <authorList>
            <person name="Olmedo-Alvarez G."/>
        </authorList>
    </citation>
    <scope>NUCLEOTIDE SEQUENCE [LARGE SCALE GENOMIC DNA]</scope>
    <source>
        <strain evidence="2 3">CH28_1T</strain>
    </source>
</reference>